<evidence type="ECO:0000259" key="6">
    <source>
        <dbReference type="PROSITE" id="PS50106"/>
    </source>
</evidence>
<dbReference type="STRING" id="50429.A0A2B4RRI5"/>
<feature type="compositionally biased region" description="Basic and acidic residues" evidence="5">
    <location>
        <begin position="2085"/>
        <end position="2099"/>
    </location>
</feature>
<dbReference type="SMART" id="SM00369">
    <property type="entry name" value="LRR_TYP"/>
    <property type="match status" value="3"/>
</dbReference>
<evidence type="ECO:0000313" key="8">
    <source>
        <dbReference type="EMBL" id="PFX19393.1"/>
    </source>
</evidence>
<reference evidence="9" key="1">
    <citation type="journal article" date="2017" name="bioRxiv">
        <title>Comparative analysis of the genomes of Stylophora pistillata and Acropora digitifera provides evidence for extensive differences between species of corals.</title>
        <authorList>
            <person name="Voolstra C.R."/>
            <person name="Li Y."/>
            <person name="Liew Y.J."/>
            <person name="Baumgarten S."/>
            <person name="Zoccola D."/>
            <person name="Flot J.-F."/>
            <person name="Tambutte S."/>
            <person name="Allemand D."/>
            <person name="Aranda M."/>
        </authorList>
    </citation>
    <scope>NUCLEOTIDE SEQUENCE [LARGE SCALE GENOMIC DNA]</scope>
</reference>
<feature type="compositionally biased region" description="Polar residues" evidence="5">
    <location>
        <begin position="2061"/>
        <end position="2071"/>
    </location>
</feature>
<feature type="compositionally biased region" description="Basic residues" evidence="5">
    <location>
        <begin position="3019"/>
        <end position="3033"/>
    </location>
</feature>
<dbReference type="Gene3D" id="3.80.10.10">
    <property type="entry name" value="Ribonuclease Inhibitor"/>
    <property type="match status" value="2"/>
</dbReference>
<feature type="compositionally biased region" description="Basic and acidic residues" evidence="5">
    <location>
        <begin position="3791"/>
        <end position="3803"/>
    </location>
</feature>
<dbReference type="SUPFAM" id="SSF52075">
    <property type="entry name" value="Outer arm dynein light chain 1"/>
    <property type="match status" value="1"/>
</dbReference>
<feature type="region of interest" description="Disordered" evidence="5">
    <location>
        <begin position="2414"/>
        <end position="2607"/>
    </location>
</feature>
<dbReference type="PROSITE" id="PS51450">
    <property type="entry name" value="LRR"/>
    <property type="match status" value="3"/>
</dbReference>
<feature type="compositionally biased region" description="Polar residues" evidence="5">
    <location>
        <begin position="3864"/>
        <end position="3881"/>
    </location>
</feature>
<feature type="compositionally biased region" description="Polar residues" evidence="5">
    <location>
        <begin position="577"/>
        <end position="592"/>
    </location>
</feature>
<evidence type="ECO:0000256" key="2">
    <source>
        <dbReference type="ARBA" id="ARBA00022614"/>
    </source>
</evidence>
<protein>
    <submittedName>
        <fullName evidence="8">Neuroblast differentiation-associated protein AHNAK</fullName>
    </submittedName>
</protein>
<feature type="region of interest" description="Disordered" evidence="5">
    <location>
        <begin position="3164"/>
        <end position="3217"/>
    </location>
</feature>
<feature type="region of interest" description="Disordered" evidence="5">
    <location>
        <begin position="1108"/>
        <end position="1128"/>
    </location>
</feature>
<dbReference type="InterPro" id="IPR036034">
    <property type="entry name" value="PDZ_sf"/>
</dbReference>
<feature type="compositionally biased region" description="Polar residues" evidence="5">
    <location>
        <begin position="2577"/>
        <end position="2595"/>
    </location>
</feature>
<dbReference type="EMBL" id="LSMT01000363">
    <property type="protein sequence ID" value="PFX19393.1"/>
    <property type="molecule type" value="Genomic_DNA"/>
</dbReference>
<dbReference type="PROSITE" id="PS50106">
    <property type="entry name" value="PDZ"/>
    <property type="match status" value="1"/>
</dbReference>
<dbReference type="SMART" id="SM00365">
    <property type="entry name" value="LRR_SD22"/>
    <property type="match status" value="2"/>
</dbReference>
<dbReference type="InterPro" id="IPR001683">
    <property type="entry name" value="PX_dom"/>
</dbReference>
<feature type="compositionally biased region" description="Low complexity" evidence="5">
    <location>
        <begin position="2135"/>
        <end position="2144"/>
    </location>
</feature>
<feature type="compositionally biased region" description="Basic and acidic residues" evidence="5">
    <location>
        <begin position="1144"/>
        <end position="1164"/>
    </location>
</feature>
<dbReference type="Gene3D" id="2.30.42.10">
    <property type="match status" value="1"/>
</dbReference>
<feature type="compositionally biased region" description="Basic and acidic residues" evidence="5">
    <location>
        <begin position="1594"/>
        <end position="1603"/>
    </location>
</feature>
<dbReference type="InterPro" id="IPR036871">
    <property type="entry name" value="PX_dom_sf"/>
</dbReference>
<dbReference type="GO" id="GO:0035091">
    <property type="term" value="F:phosphatidylinositol binding"/>
    <property type="evidence" value="ECO:0007669"/>
    <property type="project" value="InterPro"/>
</dbReference>
<feature type="domain" description="PDZ" evidence="6">
    <location>
        <begin position="949"/>
        <end position="1020"/>
    </location>
</feature>
<dbReference type="SMART" id="SM00228">
    <property type="entry name" value="PDZ"/>
    <property type="match status" value="1"/>
</dbReference>
<dbReference type="SUPFAM" id="SSF50156">
    <property type="entry name" value="PDZ domain-like"/>
    <property type="match status" value="1"/>
</dbReference>
<feature type="compositionally biased region" description="Polar residues" evidence="5">
    <location>
        <begin position="2502"/>
        <end position="2512"/>
    </location>
</feature>
<feature type="compositionally biased region" description="Basic and acidic residues" evidence="5">
    <location>
        <begin position="2306"/>
        <end position="2315"/>
    </location>
</feature>
<gene>
    <name evidence="8" type="primary">AHNAK</name>
    <name evidence="8" type="ORF">AWC38_SpisGene16197</name>
</gene>
<sequence>LCSKSEEADLSSTSNSSSVLPNFFTLQVALTTSVAVTRAIVSSEHNDDKYSTQETPEIPPPITTKVNFLPVAEEAIHEPTAERIVGMTSLKGFLPPAGSALWRKDRGRLRSESESDSSPSIKHVVIREVWQRTHPSPHALYKIDVMTKSNHWFVFRRYREFDELHKKLVKLYGIPKDMLPPKKLISNMALSIIEKRKAALEHYLQRLVNSSTYVSSSPEIMEFLEVQRHDVIAVTNALAKDLSRRGEEVLAKGESFTLVPTQLYCLTRQLQLPKPTSAADEVDSGDLGNLYDFIYQLKSLCVSSILNKATSSQELSSHLEFDISLFRSLSSLTIDGCPLALINNMSKVQAQIRNVTARYCLTTLKELLVDCAAEKRQAPKMKGPAESWRSVTTARLMQNRIVVQPWCQLTTLTVAQNKLAALDASLKLLPVLQNLDVSHNEFIHLDLQQLCCPSLAYLNVSHNNIHFITGLPRELSNLKSLDISHNNLETVSGLDCLTGLIELNLSHNQIHVVREISKLCLISHLKYLTVTGNPFARVKPYRIVVLSYFKGKELILDKRPITQKETAKLKSYPIKSRASSSPEHVQGDSNLNKEVPFGRSHSFNVFCLPESDDDSGIEGAPSLRSNSVILDPDESEFKDRGLLFNWEYYSGEDRYLSSKIQRLTCQPSEAEQLETGPSNHCDLDAKEIQNFNWHGIEFLQTGNDSIKPASSQVSEETTVKDVGCEKIRTIPTLVTSLRQNRKVGRYSHLRPLIAGKLSSKSSVESASEPEISLGTKAKGGQVGLNGHGTPVTFSHHYKEEAPSAAYNTKGVVNPAFGGQREVLIDMPSKEDGEVKIDMDGDSRFELPSSKEREVKIDMGEGPQKEIPTTKGDINLDMDIDLGMNVSNEGSPKMSSRDAELPDVEFHHNKPSGIGFPGGDVPGADTDFVFEGSSTPTFDVYGPKNMETIDVDLDRPESGGFGLLIARDKTLPPPALFVREVTPGGVAARTGLVDKGDKIVGINGTPIEGLAHDKAMRLLRNDDNPRIKLTLLKNPLQERNGSLNLPERSLDLSKTIDESCTVDVEPGLEAGIPSLDVEGLQGSADLRETETSLNISEFDGDGPQVRIAGPNMKPHSLQGSSSNLKLPSPKTKRAKCFSCLSKGDRGEPYTKENTSDRLDWDRPSADRSSQGRLKAQLSGPNVDASAGKFKGSKTNVDVSPAGELPSSKKKRGNCFSCAGDGDKSDPYKTTRGNVGINLSSPDGSTEMVKPRSMDIAAIEGPNKGISTGPPEISLHVKDPTINTPDVSIPSGTSDIGISGAGDIFSKRPKVEMEANSPDIDGPKGKLDTDISVPDADISHGDLRGPRAQIDAPSGKLNLPSSKKKRGNCLSCAGDADKDDPYRKTQERVDYNLRYPDGSLEIEKPGKLDISASSPDFQRREETKDLSFNSTEPNFDVLGPNKGVSTEMPEISLHANDPSVGTPDVSFPSGDIDISHSGAGDISSKRPKVGIEANSPDIDGPKGRFNTEISVPGVDVSRGKMRGPTAEVNAPSGQLNVPSTKRKGVNCLSCAGDGDKDDPYKKTKRNVGFDQSGPDGSLRREKPRLADMSASVPDFQGREKTKDFVLKTTGPDFNIEGASKEVSTGPPEISLHAKDPSINTPDMSFPSGSTNIDLSGAGDISPKRPKIGIEANSPDIEGPKGRFDTDISAPDADTSHGKIKGPRAAANTPSGQLNLPSTKRKGVNCLSCTGDGDKDDPYRKTQGNVGYDFSAPDGSMEMENRGKVDIRAPGAGFQGHAQTDDMSFKITKPDFDIEGPNRGISTGPPEVSLHTKDPSTNNPDIFSPSGSTNINLSGARDISSKRPEVEIEANSPDIDGPKARSNTEISAPGVDISQGKLKGPTAEVTAPSRQLNVPSTKRKGVNCLSCAGDGDKDDPYRKTKGSVGLRQSGPDGSLEMGTPRKTDISASAPDFQGRQEATDMRMETTGPDYDIEGPTKGVSIRPPEISLHAKDPTISTPNVSIPSGTSDIGLSGTGDISSKRPRVEIAGNSLDIDGPKGGFDTDLSAPDAGISHGKPRDPRAQANAPSGQLNLPSKNRKGVNCLSCAGDGDKGDPYKKTKENVGIDLGSRGGSQEMVEPSKIVLTASAPDFHERGETNGLDLTTTGTDFDIEEPKKGVSTGPPEISLHAKDPSTNTPNISIPSGSTNIGLSGAGDISSKRPKAEIEANSPDIDEPEGRIDTHLSAPDADVSHGKLKGPRAQVDAPSGELNLPSTKRKGVNCLSCAGDGDKDDPYRKTRESVGSNLSGPDGSLEIAKPRKVDITASAPDLQGRDKTRDLSFKSTGPDFDVRGTYEGNSTEVPEISYDAKDPDATIPSGSTDISLSGAGDISSKRPKVKIEGNSPVVDGAEGTFDTDISAPDAEISTAKLRGPRAQVTALSGFSTGTPEISLHGKDSSLNTPDVSIPPGSTGISLPGAGDVASKPPIIEVEANSPDIDEPKGKFETDISAPDVDVSRGKLQGPKAQVNVPSRESNLPSSKKKRVNCLSCAGDGEKDDPYRKTKGSIGLNLKGPDRSLEVEKPSKVGISTSGPDFDGRKKTTGLKLSTITPNVDIQGPNNEISLEPPDISENSLDTDTSAAKLKIGLNSPEFKDPKIVDSGFNAPKVSYETPRISGPSLGRIVDDTDAQSTKFDLDASDIDKPDFGSETPGRGAGIRDKEIPDFSLSGPLIGREDKDVDFNGFDVNINASRVSAEKPDISNPPFDATAGDIDFEGVDIPSADLKLTGFDIPKPGGKEMHVTKPDIFMPSVDGMSVNTPAVDLRQRLVADMKGLDVEPPDSDFTLPSPNKKGASLQLVDMKGLKGKSFEGDVDWGISTSTPKDSGSVKCDANVVEGNIEVVETYDNMELNSTPESFPSVSYDEPRSLQRYDEIRPEMELRLLSPKQPKESDPNFNVDIPDANLDLDNWKPREMSLVKVEENVTVCSASVLVPSAERTLTLDREIEQRIELELPGHEGLDTPSSLKKKSSSSSSSSSSSDTENDKEKKSKRKKKSKLPKVFRKNSNSSASLKESSERKSSKSSSSSDDDDQDQNRPSTDFIPELNLKSKTRSSSSSSNEGSFDFYHHDLPKSGKSKKSSSSSDEGKENYRKKETNKVDGEIFTSVDGGIEGPEKSGSIVFNVEDEVTYNLSRLDGKLSLKQQRPTTSSSPSSDEEIPRYNVSELNDLQKAKDQAIPGRKRGEDDLASSLDLSHHQYKAVDNVISHDFASKAQDANPSGVQEDPFVIVSRSLKRPYQGNEHEDELKVSSVEVQFSEPSVEVSNFLDYPCRVSEVEEDDGAHVQEEGVVPVFKSRSLDYDIPNVLVLSEPSEENNTQDLLSDQKGRASPAWDIQAHTFENVAHVTIRDDPPMGDENDEIREQSLIVVTRSLKRTSPIIENADDGMEEKPLNFSNTLEVQFTEPTHDFHLEYPEKNKVFMFDEQNDHLIDEERISQHTKEREIPDISAQLNALKHTEDELRLKSDFPTKDEDHDKSPKEKSPKEISRRGSNSRLWDLMQGYLIEQPIVSDDVTNSESRPENTEERNKEGDQVFYETKSIEIKDRSVSEKTQQSLNVVTYQIHIDNHQSPKDLDNTISTEGSGVVEVDTASKPDLVSFDTKPVEEARVATRYTTSITKVESSIAYVNLAPVMTETDLESDAVDQLDLTKDEYHTSVTDVKSSVQEVRLAAHSSQIEPISLHVDVGAIKPVSKYQTTSWKKEISVPADVDDKNDDPWMRHYSRGLQQGTPYQPLYAKSLGRESSLGEKRSLSLSKVPHVKGVKTSVEKQRERPKYSIEGRTSIQSASYQVTTDGKSVPRELETVPRVRTPESLLSGRDDREQSEKSQPESAEADPSKGPSTSSTLVQSLRSFWGK</sequence>
<feature type="compositionally biased region" description="Polar residues" evidence="5">
    <location>
        <begin position="1812"/>
        <end position="1830"/>
    </location>
</feature>
<accession>A0A2B4RRI5</accession>
<feature type="compositionally biased region" description="Basic and acidic residues" evidence="5">
    <location>
        <begin position="2546"/>
        <end position="2557"/>
    </location>
</feature>
<feature type="compositionally biased region" description="Basic and acidic residues" evidence="5">
    <location>
        <begin position="3545"/>
        <end position="3557"/>
    </location>
</feature>
<name>A0A2B4RRI5_STYPI</name>
<feature type="compositionally biased region" description="Basic and acidic residues" evidence="5">
    <location>
        <begin position="3822"/>
        <end position="3835"/>
    </location>
</feature>
<feature type="region of interest" description="Disordered" evidence="5">
    <location>
        <begin position="1785"/>
        <end position="2394"/>
    </location>
</feature>
<feature type="region of interest" description="Disordered" evidence="5">
    <location>
        <begin position="2627"/>
        <end position="2703"/>
    </location>
</feature>
<feature type="region of interest" description="Disordered" evidence="5">
    <location>
        <begin position="3534"/>
        <end position="3557"/>
    </location>
</feature>
<feature type="compositionally biased region" description="Polar residues" evidence="5">
    <location>
        <begin position="1635"/>
        <end position="1651"/>
    </location>
</feature>
<feature type="region of interest" description="Disordered" evidence="5">
    <location>
        <begin position="1144"/>
        <end position="1246"/>
    </location>
</feature>
<feature type="compositionally biased region" description="Low complexity" evidence="5">
    <location>
        <begin position="3034"/>
        <end position="3043"/>
    </location>
</feature>
<dbReference type="CDD" id="cd00136">
    <property type="entry name" value="PDZ_canonical"/>
    <property type="match status" value="1"/>
</dbReference>
<evidence type="ECO:0000259" key="7">
    <source>
        <dbReference type="PROSITE" id="PS50195"/>
    </source>
</evidence>
<dbReference type="OrthoDB" id="430293at2759"/>
<feature type="compositionally biased region" description="Basic and acidic residues" evidence="5">
    <location>
        <begin position="1373"/>
        <end position="1382"/>
    </location>
</feature>
<evidence type="ECO:0000313" key="9">
    <source>
        <dbReference type="Proteomes" id="UP000225706"/>
    </source>
</evidence>
<dbReference type="SUPFAM" id="SSF64268">
    <property type="entry name" value="PX domain"/>
    <property type="match status" value="1"/>
</dbReference>
<dbReference type="PANTHER" id="PTHR23348">
    <property type="entry name" value="PERIAXIN/AHNAK"/>
    <property type="match status" value="1"/>
</dbReference>
<keyword evidence="2" id="KW-0433">Leucine-rich repeat</keyword>
<evidence type="ECO:0000256" key="5">
    <source>
        <dbReference type="SAM" id="MobiDB-lite"/>
    </source>
</evidence>
<dbReference type="GO" id="GO:0005634">
    <property type="term" value="C:nucleus"/>
    <property type="evidence" value="ECO:0007669"/>
    <property type="project" value="UniProtKB-SubCell"/>
</dbReference>
<evidence type="ECO:0000256" key="1">
    <source>
        <dbReference type="ARBA" id="ARBA00004123"/>
    </source>
</evidence>
<keyword evidence="9" id="KW-1185">Reference proteome</keyword>
<feature type="compositionally biased region" description="Basic and acidic residues" evidence="5">
    <location>
        <begin position="3842"/>
        <end position="3853"/>
    </location>
</feature>
<feature type="region of interest" description="Disordered" evidence="5">
    <location>
        <begin position="2983"/>
        <end position="3150"/>
    </location>
</feature>
<dbReference type="GO" id="GO:0043484">
    <property type="term" value="P:regulation of RNA splicing"/>
    <property type="evidence" value="ECO:0007669"/>
    <property type="project" value="TreeGrafter"/>
</dbReference>
<feature type="compositionally biased region" description="Polar residues" evidence="5">
    <location>
        <begin position="1229"/>
        <end position="1242"/>
    </location>
</feature>
<dbReference type="InterPro" id="IPR052082">
    <property type="entry name" value="Myelin_sheath_structural"/>
</dbReference>
<feature type="compositionally biased region" description="Polar residues" evidence="5">
    <location>
        <begin position="1705"/>
        <end position="1715"/>
    </location>
</feature>
<comment type="subcellular location">
    <subcellularLocation>
        <location evidence="1">Nucleus</location>
    </subcellularLocation>
</comment>
<dbReference type="InterPro" id="IPR003591">
    <property type="entry name" value="Leu-rich_rpt_typical-subtyp"/>
</dbReference>
<dbReference type="Gene3D" id="3.30.1520.10">
    <property type="entry name" value="Phox-like domain"/>
    <property type="match status" value="1"/>
</dbReference>
<comment type="caution">
    <text evidence="8">The sequence shown here is derived from an EMBL/GenBank/DDBJ whole genome shotgun (WGS) entry which is preliminary data.</text>
</comment>
<dbReference type="SMART" id="SM00312">
    <property type="entry name" value="PX"/>
    <property type="match status" value="1"/>
</dbReference>
<dbReference type="InterPro" id="IPR001478">
    <property type="entry name" value="PDZ"/>
</dbReference>
<feature type="region of interest" description="Disordered" evidence="5">
    <location>
        <begin position="1311"/>
        <end position="1382"/>
    </location>
</feature>
<feature type="non-terminal residue" evidence="8">
    <location>
        <position position="1"/>
    </location>
</feature>
<dbReference type="PROSITE" id="PS50195">
    <property type="entry name" value="PX"/>
    <property type="match status" value="1"/>
</dbReference>
<keyword evidence="4" id="KW-0539">Nucleus</keyword>
<feature type="region of interest" description="Disordered" evidence="5">
    <location>
        <begin position="3486"/>
        <end position="3518"/>
    </location>
</feature>
<feature type="region of interest" description="Disordered" evidence="5">
    <location>
        <begin position="574"/>
        <end position="593"/>
    </location>
</feature>
<feature type="compositionally biased region" description="Low complexity" evidence="5">
    <location>
        <begin position="3001"/>
        <end position="3011"/>
    </location>
</feature>
<feature type="domain" description="PX" evidence="7">
    <location>
        <begin position="119"/>
        <end position="231"/>
    </location>
</feature>
<keyword evidence="3" id="KW-0677">Repeat</keyword>
<dbReference type="InterPro" id="IPR001611">
    <property type="entry name" value="Leu-rich_rpt"/>
</dbReference>
<feature type="compositionally biased region" description="Basic and acidic residues" evidence="5">
    <location>
        <begin position="3114"/>
        <end position="3130"/>
    </location>
</feature>
<feature type="compositionally biased region" description="Polar residues" evidence="5">
    <location>
        <begin position="3805"/>
        <end position="3820"/>
    </location>
</feature>
<feature type="compositionally biased region" description="Polar residues" evidence="5">
    <location>
        <begin position="1991"/>
        <end position="2006"/>
    </location>
</feature>
<feature type="compositionally biased region" description="Polar residues" evidence="5">
    <location>
        <begin position="2168"/>
        <end position="2185"/>
    </location>
</feature>
<feature type="compositionally biased region" description="Basic and acidic residues" evidence="5">
    <location>
        <begin position="2666"/>
        <end position="2678"/>
    </location>
</feature>
<dbReference type="InterPro" id="IPR032675">
    <property type="entry name" value="LRR_dom_sf"/>
</dbReference>
<dbReference type="Pfam" id="PF13855">
    <property type="entry name" value="LRR_8"/>
    <property type="match status" value="1"/>
</dbReference>
<dbReference type="Proteomes" id="UP000225706">
    <property type="component" value="Unassembled WGS sequence"/>
</dbReference>
<evidence type="ECO:0000256" key="3">
    <source>
        <dbReference type="ARBA" id="ARBA00022737"/>
    </source>
</evidence>
<dbReference type="Pfam" id="PF00595">
    <property type="entry name" value="PDZ"/>
    <property type="match status" value="1"/>
</dbReference>
<feature type="region of interest" description="Disordered" evidence="5">
    <location>
        <begin position="1474"/>
        <end position="1755"/>
    </location>
</feature>
<feature type="region of interest" description="Disordered" evidence="5">
    <location>
        <begin position="3785"/>
        <end position="3881"/>
    </location>
</feature>
<organism evidence="8 9">
    <name type="scientific">Stylophora pistillata</name>
    <name type="common">Smooth cauliflower coral</name>
    <dbReference type="NCBI Taxonomy" id="50429"/>
    <lineage>
        <taxon>Eukaryota</taxon>
        <taxon>Metazoa</taxon>
        <taxon>Cnidaria</taxon>
        <taxon>Anthozoa</taxon>
        <taxon>Hexacorallia</taxon>
        <taxon>Scleractinia</taxon>
        <taxon>Astrocoeniina</taxon>
        <taxon>Pocilloporidae</taxon>
        <taxon>Stylophora</taxon>
    </lineage>
</organism>
<dbReference type="Pfam" id="PF00787">
    <property type="entry name" value="PX"/>
    <property type="match status" value="1"/>
</dbReference>
<evidence type="ECO:0000256" key="4">
    <source>
        <dbReference type="ARBA" id="ARBA00023242"/>
    </source>
</evidence>
<feature type="compositionally biased region" description="Basic and acidic residues" evidence="5">
    <location>
        <begin position="3486"/>
        <end position="3515"/>
    </location>
</feature>
<proteinExistence type="predicted"/>
<dbReference type="PANTHER" id="PTHR23348:SF16">
    <property type="entry name" value="LEUCINE RICH REPEAT FAMILY PROTEIN"/>
    <property type="match status" value="1"/>
</dbReference>
<dbReference type="GO" id="GO:0005737">
    <property type="term" value="C:cytoplasm"/>
    <property type="evidence" value="ECO:0007669"/>
    <property type="project" value="TreeGrafter"/>
</dbReference>
<feature type="compositionally biased region" description="Basic and acidic residues" evidence="5">
    <location>
        <begin position="2263"/>
        <end position="2275"/>
    </location>
</feature>